<evidence type="ECO:0000313" key="3">
    <source>
        <dbReference type="Proteomes" id="UP000189670"/>
    </source>
</evidence>
<feature type="domain" description="DUF362" evidence="1">
    <location>
        <begin position="71"/>
        <end position="269"/>
    </location>
</feature>
<comment type="caution">
    <text evidence="2">The sequence shown here is derived from an EMBL/GenBank/DDBJ whole genome shotgun (WGS) entry which is preliminary data.</text>
</comment>
<name>A0A1V1P0J6_9BACT</name>
<organism evidence="2 3">
    <name type="scientific">Candidatus Magnetoglobus multicellularis str. Araruama</name>
    <dbReference type="NCBI Taxonomy" id="890399"/>
    <lineage>
        <taxon>Bacteria</taxon>
        <taxon>Pseudomonadati</taxon>
        <taxon>Thermodesulfobacteriota</taxon>
        <taxon>Desulfobacteria</taxon>
        <taxon>Desulfobacterales</taxon>
        <taxon>Desulfobacteraceae</taxon>
        <taxon>Candidatus Magnetoglobus</taxon>
    </lineage>
</organism>
<dbReference type="AlphaFoldDB" id="A0A1V1P0J6"/>
<evidence type="ECO:0000259" key="1">
    <source>
        <dbReference type="Pfam" id="PF04015"/>
    </source>
</evidence>
<sequence length="303" mass="32867">MDRREFLQQFSMVSAGAIMAAPIFNIIPPVLAKIVQPNLSVGIDKDYKTLVKKTLAPLGGMDAFVKKGDRVVVKPNIGWDRTPEQAANTHPQVVKAIVELALTSGASKVQVFDRTCNSDRLCYTNSGIQNALASINDSRVVCEFIDNRKFIPVAIKKGKSLNEWSFYKDALAADCYINVPVAKHHRLAGLTLGLKNVMGIIGGERGRLHTNIGQYLADLCTVIKPDLTVIDATRILLNNGPQGGNLSDVKTIHTLIATTDVVAADAYATTLFGKKPEDISSTKAAYAMSLGEMQLNQMNIIKA</sequence>
<evidence type="ECO:0000313" key="2">
    <source>
        <dbReference type="EMBL" id="ETR68343.1"/>
    </source>
</evidence>
<dbReference type="Pfam" id="PF04015">
    <property type="entry name" value="DUF362"/>
    <property type="match status" value="1"/>
</dbReference>
<proteinExistence type="predicted"/>
<protein>
    <submittedName>
        <fullName evidence="2">Cytoplasmic protein</fullName>
    </submittedName>
</protein>
<gene>
    <name evidence="2" type="ORF">OMM_04625</name>
</gene>
<dbReference type="Proteomes" id="UP000189670">
    <property type="component" value="Unassembled WGS sequence"/>
</dbReference>
<accession>A0A1V1P0J6</accession>
<reference evidence="3" key="1">
    <citation type="submission" date="2012-11" db="EMBL/GenBank/DDBJ databases">
        <authorList>
            <person name="Lucero-Rivera Y.E."/>
            <person name="Tovar-Ramirez D."/>
        </authorList>
    </citation>
    <scope>NUCLEOTIDE SEQUENCE [LARGE SCALE GENOMIC DNA]</scope>
    <source>
        <strain evidence="3">Araruama</strain>
    </source>
</reference>
<dbReference type="InterPro" id="IPR007160">
    <property type="entry name" value="DUF362"/>
</dbReference>
<dbReference type="EMBL" id="ATBP01000989">
    <property type="protein sequence ID" value="ETR68343.1"/>
    <property type="molecule type" value="Genomic_DNA"/>
</dbReference>